<gene>
    <name evidence="3" type="ORF">HQ394_08795</name>
</gene>
<dbReference type="PANTHER" id="PTHR42759">
    <property type="entry name" value="MOXR FAMILY PROTEIN"/>
    <property type="match status" value="1"/>
</dbReference>
<dbReference type="SMART" id="SM00382">
    <property type="entry name" value="AAA"/>
    <property type="match status" value="1"/>
</dbReference>
<dbReference type="KEGG" id="dvn:HQ394_08795"/>
<organism evidence="3 4">
    <name type="scientific">Defluviicoccus vanus</name>
    <dbReference type="NCBI Taxonomy" id="111831"/>
    <lineage>
        <taxon>Bacteria</taxon>
        <taxon>Pseudomonadati</taxon>
        <taxon>Pseudomonadota</taxon>
        <taxon>Alphaproteobacteria</taxon>
        <taxon>Rhodospirillales</taxon>
        <taxon>Rhodospirillaceae</taxon>
        <taxon>Defluviicoccus</taxon>
    </lineage>
</organism>
<dbReference type="Pfam" id="PF07728">
    <property type="entry name" value="AAA_5"/>
    <property type="match status" value="1"/>
</dbReference>
<dbReference type="GO" id="GO:0016887">
    <property type="term" value="F:ATP hydrolysis activity"/>
    <property type="evidence" value="ECO:0007669"/>
    <property type="project" value="InterPro"/>
</dbReference>
<proteinExistence type="predicted"/>
<evidence type="ECO:0000313" key="3">
    <source>
        <dbReference type="EMBL" id="QNT69397.1"/>
    </source>
</evidence>
<dbReference type="InterPro" id="IPR011704">
    <property type="entry name" value="ATPase_dyneun-rel_AAA"/>
</dbReference>
<evidence type="ECO:0000259" key="2">
    <source>
        <dbReference type="SMART" id="SM00382"/>
    </source>
</evidence>
<protein>
    <submittedName>
        <fullName evidence="3">MoxR family ATPase</fullName>
    </submittedName>
</protein>
<evidence type="ECO:0000256" key="1">
    <source>
        <dbReference type="SAM" id="MobiDB-lite"/>
    </source>
</evidence>
<feature type="region of interest" description="Disordered" evidence="1">
    <location>
        <begin position="309"/>
        <end position="361"/>
    </location>
</feature>
<dbReference type="AlphaFoldDB" id="A0A7H1N111"/>
<evidence type="ECO:0000313" key="4">
    <source>
        <dbReference type="Proteomes" id="UP000516369"/>
    </source>
</evidence>
<dbReference type="CDD" id="cd00009">
    <property type="entry name" value="AAA"/>
    <property type="match status" value="1"/>
</dbReference>
<feature type="domain" description="AAA+ ATPase" evidence="2">
    <location>
        <begin position="33"/>
        <end position="211"/>
    </location>
</feature>
<dbReference type="GO" id="GO:0005524">
    <property type="term" value="F:ATP binding"/>
    <property type="evidence" value="ECO:0007669"/>
    <property type="project" value="InterPro"/>
</dbReference>
<dbReference type="SUPFAM" id="SSF52540">
    <property type="entry name" value="P-loop containing nucleoside triphosphate hydrolases"/>
    <property type="match status" value="1"/>
</dbReference>
<dbReference type="InterPro" id="IPR003593">
    <property type="entry name" value="AAA+_ATPase"/>
</dbReference>
<sequence length="361" mass="41059">MFQSIDQTIDQLAMHRYICDRKLATVAYLAEKLRKPILIEGPAGVGKTELAKAIAEATQRPLIRLQCYGGLDETRALYEWEYGKQLLYTQILRDKIGHFFADVGDLRAAVDRLRQHEDIFFSEHFIVRRPILQAITSPEPAVLLIDEIDRAEEQFEAFLLEVLSDYQVTVPEIGTVKATTPPYVVVTSNNTRDLSDALKRRCLHLFIGYPDEERELAIIRLKVPDISATLAAQAVNVIQRMRSLDLRKAPSISETLDWMQALVLLNVTSLDRVLVEETLQLLVKYERDIGQVSERMAWLLEGLKEGAAETSGTAADRPLPVRPPTPQSVPNLDEMEARKREHAARYYGRDRIRPANADEER</sequence>
<reference evidence="3 4" key="1">
    <citation type="submission" date="2020-05" db="EMBL/GenBank/DDBJ databases">
        <title>Complete closed genome sequence of Defluviicoccus vanus.</title>
        <authorList>
            <person name="Bessarab I."/>
            <person name="Arumugam K."/>
            <person name="Maszenan A.M."/>
            <person name="Seviour R.J."/>
            <person name="Williams R.B."/>
        </authorList>
    </citation>
    <scope>NUCLEOTIDE SEQUENCE [LARGE SCALE GENOMIC DNA]</scope>
    <source>
        <strain evidence="3 4">Ben 114</strain>
    </source>
</reference>
<dbReference type="InterPro" id="IPR027417">
    <property type="entry name" value="P-loop_NTPase"/>
</dbReference>
<keyword evidence="4" id="KW-1185">Reference proteome</keyword>
<dbReference type="InterPro" id="IPR050764">
    <property type="entry name" value="CbbQ/NirQ/NorQ/GpvN"/>
</dbReference>
<dbReference type="PANTHER" id="PTHR42759:SF1">
    <property type="entry name" value="MAGNESIUM-CHELATASE SUBUNIT CHLD"/>
    <property type="match status" value="1"/>
</dbReference>
<dbReference type="Gene3D" id="3.40.50.300">
    <property type="entry name" value="P-loop containing nucleotide triphosphate hydrolases"/>
    <property type="match status" value="1"/>
</dbReference>
<name>A0A7H1N111_9PROT</name>
<dbReference type="EMBL" id="CP053923">
    <property type="protein sequence ID" value="QNT69397.1"/>
    <property type="molecule type" value="Genomic_DNA"/>
</dbReference>
<dbReference type="Proteomes" id="UP000516369">
    <property type="component" value="Chromosome"/>
</dbReference>
<feature type="compositionally biased region" description="Basic and acidic residues" evidence="1">
    <location>
        <begin position="335"/>
        <end position="361"/>
    </location>
</feature>
<accession>A0A7H1N111</accession>
<dbReference type="RefSeq" id="WP_190262902.1">
    <property type="nucleotide sequence ID" value="NZ_CP053923.1"/>
</dbReference>